<dbReference type="InterPro" id="IPR025714">
    <property type="entry name" value="Methyltranfer_dom"/>
</dbReference>
<reference evidence="3 4" key="1">
    <citation type="submission" date="2019-04" db="EMBL/GenBank/DDBJ databases">
        <title>Draft genome sequence data and analysis of a Fermenting Bacterium, Geotoga petraea strain HO-Geo1, isolated from heavy-oil petroleum reservoir in Russia.</title>
        <authorList>
            <person name="Grouzdev D.S."/>
            <person name="Semenova E.M."/>
            <person name="Sokolova D.S."/>
            <person name="Tourova T.P."/>
            <person name="Poltaraus A.B."/>
            <person name="Nazina T.N."/>
        </authorList>
    </citation>
    <scope>NUCLEOTIDE SEQUENCE [LARGE SCALE GENOMIC DNA]</scope>
    <source>
        <strain evidence="3 4">HO-Geo1</strain>
    </source>
</reference>
<dbReference type="Pfam" id="PF13847">
    <property type="entry name" value="Methyltransf_31"/>
    <property type="match status" value="1"/>
</dbReference>
<dbReference type="CDD" id="cd02440">
    <property type="entry name" value="AdoMet_MTases"/>
    <property type="match status" value="1"/>
</dbReference>
<dbReference type="EMBL" id="SRME01000008">
    <property type="protein sequence ID" value="TGG86764.1"/>
    <property type="molecule type" value="Genomic_DNA"/>
</dbReference>
<comment type="caution">
    <text evidence="3">The sequence shown here is derived from an EMBL/GenBank/DDBJ whole genome shotgun (WGS) entry which is preliminary data.</text>
</comment>
<dbReference type="OrthoDB" id="9808140at2"/>
<evidence type="ECO:0000259" key="2">
    <source>
        <dbReference type="Pfam" id="PF13847"/>
    </source>
</evidence>
<dbReference type="GO" id="GO:0032259">
    <property type="term" value="P:methylation"/>
    <property type="evidence" value="ECO:0007669"/>
    <property type="project" value="UniProtKB-KW"/>
</dbReference>
<dbReference type="GO" id="GO:0008168">
    <property type="term" value="F:methyltransferase activity"/>
    <property type="evidence" value="ECO:0007669"/>
    <property type="project" value="UniProtKB-KW"/>
</dbReference>
<sequence length="203" mass="23897">MFFDKHAEKWDSKRRIERAKIISKEIIKSVEIKDNFKAMDFGGGTGLITFNLYDKLKNIILVDASNKMIEVVKEKINQFNIKNVKPIQVKLDEEKIDENDFDIIISSMALHHVVNLQKTIDELYKYLKKDGQICIVELLKGEETFHQNEENFKGHDGFKQEQLKEYLKKAGFKNIESRIFYTGKKENPEKKIEYNLFIMTAKK</sequence>
<dbReference type="Gene3D" id="3.40.50.150">
    <property type="entry name" value="Vaccinia Virus protein VP39"/>
    <property type="match status" value="1"/>
</dbReference>
<proteinExistence type="predicted"/>
<dbReference type="AlphaFoldDB" id="A0A4Z0VY65"/>
<feature type="domain" description="Methyltransferase" evidence="2">
    <location>
        <begin position="33"/>
        <end position="170"/>
    </location>
</feature>
<dbReference type="PANTHER" id="PTHR43861:SF3">
    <property type="entry name" value="PUTATIVE (AFU_ORTHOLOGUE AFUA_2G14390)-RELATED"/>
    <property type="match status" value="1"/>
</dbReference>
<keyword evidence="3" id="KW-0489">Methyltransferase</keyword>
<keyword evidence="1 3" id="KW-0808">Transferase</keyword>
<organism evidence="3 4">
    <name type="scientific">Geotoga petraea</name>
    <dbReference type="NCBI Taxonomy" id="28234"/>
    <lineage>
        <taxon>Bacteria</taxon>
        <taxon>Thermotogati</taxon>
        <taxon>Thermotogota</taxon>
        <taxon>Thermotogae</taxon>
        <taxon>Petrotogales</taxon>
        <taxon>Petrotogaceae</taxon>
        <taxon>Geotoga</taxon>
    </lineage>
</organism>
<protein>
    <submittedName>
        <fullName evidence="3">Class I SAM-dependent methyltransferase</fullName>
    </submittedName>
</protein>
<dbReference type="Proteomes" id="UP000297288">
    <property type="component" value="Unassembled WGS sequence"/>
</dbReference>
<gene>
    <name evidence="3" type="ORF">E4650_09755</name>
</gene>
<dbReference type="InterPro" id="IPR029063">
    <property type="entry name" value="SAM-dependent_MTases_sf"/>
</dbReference>
<evidence type="ECO:0000313" key="4">
    <source>
        <dbReference type="Proteomes" id="UP000297288"/>
    </source>
</evidence>
<evidence type="ECO:0000313" key="3">
    <source>
        <dbReference type="EMBL" id="TGG86764.1"/>
    </source>
</evidence>
<dbReference type="RefSeq" id="WP_135403204.1">
    <property type="nucleotide sequence ID" value="NZ_SRME01000008.1"/>
</dbReference>
<evidence type="ECO:0000256" key="1">
    <source>
        <dbReference type="ARBA" id="ARBA00022679"/>
    </source>
</evidence>
<dbReference type="SUPFAM" id="SSF53335">
    <property type="entry name" value="S-adenosyl-L-methionine-dependent methyltransferases"/>
    <property type="match status" value="1"/>
</dbReference>
<accession>A0A4Z0VY65</accession>
<dbReference type="PANTHER" id="PTHR43861">
    <property type="entry name" value="TRANS-ACONITATE 2-METHYLTRANSFERASE-RELATED"/>
    <property type="match status" value="1"/>
</dbReference>
<name>A0A4Z0VY65_9BACT</name>